<dbReference type="EMBL" id="CAXAMN010028428">
    <property type="protein sequence ID" value="CAK9116512.1"/>
    <property type="molecule type" value="Genomic_DNA"/>
</dbReference>
<protein>
    <submittedName>
        <fullName evidence="2">Uncharacterized protein</fullName>
    </submittedName>
</protein>
<evidence type="ECO:0000256" key="1">
    <source>
        <dbReference type="SAM" id="MobiDB-lite"/>
    </source>
</evidence>
<sequence length="173" mass="19091">MQADALRLSRAKNLLMEVWTWVSSGCSGSLALQSLFCWLILAVSIVPLAEQANRLKPVHSTVKSGLQRVGLAAPQNRASTGAKAWTSALFLLDGTAEAWWWLRGIRSFEQAPRPWTDSEDGGVGVAQSTQPEDVWQQGEDPFDGNDLTAAALEFDRELDKEMDDVLRDDGYQL</sequence>
<evidence type="ECO:0000313" key="2">
    <source>
        <dbReference type="EMBL" id="CAK9116512.1"/>
    </source>
</evidence>
<reference evidence="2 3" key="1">
    <citation type="submission" date="2024-02" db="EMBL/GenBank/DDBJ databases">
        <authorList>
            <person name="Chen Y."/>
            <person name="Shah S."/>
            <person name="Dougan E. K."/>
            <person name="Thang M."/>
            <person name="Chan C."/>
        </authorList>
    </citation>
    <scope>NUCLEOTIDE SEQUENCE [LARGE SCALE GENOMIC DNA]</scope>
</reference>
<dbReference type="Proteomes" id="UP001642484">
    <property type="component" value="Unassembled WGS sequence"/>
</dbReference>
<evidence type="ECO:0000313" key="3">
    <source>
        <dbReference type="Proteomes" id="UP001642484"/>
    </source>
</evidence>
<organism evidence="2 3">
    <name type="scientific">Durusdinium trenchii</name>
    <dbReference type="NCBI Taxonomy" id="1381693"/>
    <lineage>
        <taxon>Eukaryota</taxon>
        <taxon>Sar</taxon>
        <taxon>Alveolata</taxon>
        <taxon>Dinophyceae</taxon>
        <taxon>Suessiales</taxon>
        <taxon>Symbiodiniaceae</taxon>
        <taxon>Durusdinium</taxon>
    </lineage>
</organism>
<proteinExistence type="predicted"/>
<accession>A0ABP0SVP5</accession>
<name>A0ABP0SVP5_9DINO</name>
<feature type="region of interest" description="Disordered" evidence="1">
    <location>
        <begin position="112"/>
        <end position="146"/>
    </location>
</feature>
<gene>
    <name evidence="2" type="ORF">CCMP2556_LOCUS54063</name>
</gene>
<keyword evidence="3" id="KW-1185">Reference proteome</keyword>
<comment type="caution">
    <text evidence="2">The sequence shown here is derived from an EMBL/GenBank/DDBJ whole genome shotgun (WGS) entry which is preliminary data.</text>
</comment>